<proteinExistence type="predicted"/>
<dbReference type="PRINTS" id="PR00499">
    <property type="entry name" value="P67PHOX"/>
</dbReference>
<dbReference type="PROSITE" id="PS50002">
    <property type="entry name" value="SH3"/>
    <property type="match status" value="1"/>
</dbReference>
<name>A0ABP1E9Q4_9APHY</name>
<dbReference type="SMART" id="SM00326">
    <property type="entry name" value="SH3"/>
    <property type="match status" value="1"/>
</dbReference>
<accession>A0ABP1E9Q4</accession>
<protein>
    <recommendedName>
        <fullName evidence="3">SH3 domain-containing protein</fullName>
    </recommendedName>
</protein>
<evidence type="ECO:0000259" key="3">
    <source>
        <dbReference type="PROSITE" id="PS50002"/>
    </source>
</evidence>
<gene>
    <name evidence="4" type="ORF">GFSPODELE1_LOCUS10509</name>
</gene>
<dbReference type="InterPro" id="IPR036028">
    <property type="entry name" value="SH3-like_dom_sf"/>
</dbReference>
<keyword evidence="5" id="KW-1185">Reference proteome</keyword>
<feature type="domain" description="SH3" evidence="3">
    <location>
        <begin position="93"/>
        <end position="154"/>
    </location>
</feature>
<evidence type="ECO:0000313" key="4">
    <source>
        <dbReference type="EMBL" id="CAL1715949.1"/>
    </source>
</evidence>
<organism evidence="4 5">
    <name type="scientific">Somion occarium</name>
    <dbReference type="NCBI Taxonomy" id="3059160"/>
    <lineage>
        <taxon>Eukaryota</taxon>
        <taxon>Fungi</taxon>
        <taxon>Dikarya</taxon>
        <taxon>Basidiomycota</taxon>
        <taxon>Agaricomycotina</taxon>
        <taxon>Agaricomycetes</taxon>
        <taxon>Polyporales</taxon>
        <taxon>Cerrenaceae</taxon>
        <taxon>Somion</taxon>
    </lineage>
</organism>
<dbReference type="PRINTS" id="PR00452">
    <property type="entry name" value="SH3DOMAIN"/>
</dbReference>
<dbReference type="EMBL" id="OZ037952">
    <property type="protein sequence ID" value="CAL1715949.1"/>
    <property type="molecule type" value="Genomic_DNA"/>
</dbReference>
<sequence>MAKSSDSILLAHILSQTQANISFLAAQDIISPADASDMITRLATAQTKRSYSTDQQTNGFNALAIAPAPSHSPVAEPQAVAPPVRRNIPAPPPRVQKAKAIWAYNDDGTEPNDLSFSAGEIIEIVDETNGDWWTGKCRGRQGLFPSNHVEKISTPATSPPPAPSPVNVPTAAPWVPAMGMPSQPPGYQTPPQGYQGYGQEKPAYRPFGAAYHGLDQPPPASGGVNSVGLQHEETEHKEKKSKYGKLGNTMATSAAGGVGFGAGTSHSTFLRIVFVLMSFQVLLSEVVSSTRFSRQSFIRGCSVFYAYPWTRTLIRTQSTFASYATITRLP</sequence>
<keyword evidence="1 2" id="KW-0728">SH3 domain</keyword>
<evidence type="ECO:0000256" key="1">
    <source>
        <dbReference type="ARBA" id="ARBA00022443"/>
    </source>
</evidence>
<dbReference type="Proteomes" id="UP001497453">
    <property type="component" value="Chromosome 9"/>
</dbReference>
<dbReference type="InterPro" id="IPR050670">
    <property type="entry name" value="STAM"/>
</dbReference>
<reference evidence="5" key="1">
    <citation type="submission" date="2024-04" db="EMBL/GenBank/DDBJ databases">
        <authorList>
            <person name="Shaw F."/>
            <person name="Minotto A."/>
        </authorList>
    </citation>
    <scope>NUCLEOTIDE SEQUENCE [LARGE SCALE GENOMIC DNA]</scope>
</reference>
<dbReference type="PANTHER" id="PTHR45929">
    <property type="entry name" value="JAK PATHWAY SIGNAL TRANSDUCTION ADAPTOR MOLECULE"/>
    <property type="match status" value="1"/>
</dbReference>
<evidence type="ECO:0000313" key="5">
    <source>
        <dbReference type="Proteomes" id="UP001497453"/>
    </source>
</evidence>
<dbReference type="SUPFAM" id="SSF50044">
    <property type="entry name" value="SH3-domain"/>
    <property type="match status" value="1"/>
</dbReference>
<dbReference type="Gene3D" id="2.30.30.40">
    <property type="entry name" value="SH3 Domains"/>
    <property type="match status" value="1"/>
</dbReference>
<dbReference type="Pfam" id="PF00018">
    <property type="entry name" value="SH3_1"/>
    <property type="match status" value="1"/>
</dbReference>
<dbReference type="PANTHER" id="PTHR45929:SF3">
    <property type="entry name" value="JAK PATHWAY SIGNAL TRANSDUCTION ADAPTOR MOLECULE"/>
    <property type="match status" value="1"/>
</dbReference>
<evidence type="ECO:0000256" key="2">
    <source>
        <dbReference type="PROSITE-ProRule" id="PRU00192"/>
    </source>
</evidence>
<dbReference type="InterPro" id="IPR001452">
    <property type="entry name" value="SH3_domain"/>
</dbReference>